<keyword evidence="5 7" id="KW-0030">Aminoacyl-tRNA synthetase</keyword>
<sequence>MSFFLKKKFYFKLRKTNFPFTINSYEIDIYYNNIWIEIIGIGIINKNILLNNNLNVNGYAGGIGIDRLIMIKKNKEHIKYIYD</sequence>
<dbReference type="GO" id="GO:0004812">
    <property type="term" value="F:aminoacyl-tRNA ligase activity"/>
    <property type="evidence" value="ECO:0007669"/>
    <property type="project" value="UniProtKB-KW"/>
</dbReference>
<evidence type="ECO:0000256" key="2">
    <source>
        <dbReference type="ARBA" id="ARBA00022741"/>
    </source>
</evidence>
<dbReference type="GO" id="GO:0000049">
    <property type="term" value="F:tRNA binding"/>
    <property type="evidence" value="ECO:0007669"/>
    <property type="project" value="InterPro"/>
</dbReference>
<name>J3VQT3_CARRU</name>
<dbReference type="AlphaFoldDB" id="J3VQT3"/>
<keyword evidence="2" id="KW-0547">Nucleotide-binding</keyword>
<organism evidence="7 8">
    <name type="scientific">Candidatus Carsonella ruddii PC isolate NHV</name>
    <dbReference type="NCBI Taxonomy" id="1202540"/>
    <lineage>
        <taxon>Bacteria</taxon>
        <taxon>Pseudomonadati</taxon>
        <taxon>Pseudomonadota</taxon>
        <taxon>Gammaproteobacteria</taxon>
        <taxon>Oceanospirillales</taxon>
        <taxon>Halomonadaceae</taxon>
        <taxon>Zymobacter group</taxon>
        <taxon>Candidatus Carsonella</taxon>
    </lineage>
</organism>
<dbReference type="Pfam" id="PF01409">
    <property type="entry name" value="tRNA-synt_2d"/>
    <property type="match status" value="1"/>
</dbReference>
<keyword evidence="1" id="KW-0436">Ligase</keyword>
<evidence type="ECO:0000256" key="5">
    <source>
        <dbReference type="ARBA" id="ARBA00023146"/>
    </source>
</evidence>
<proteinExistence type="predicted"/>
<dbReference type="GO" id="GO:0005524">
    <property type="term" value="F:ATP binding"/>
    <property type="evidence" value="ECO:0007669"/>
    <property type="project" value="UniProtKB-KW"/>
</dbReference>
<evidence type="ECO:0000256" key="1">
    <source>
        <dbReference type="ARBA" id="ARBA00022598"/>
    </source>
</evidence>
<keyword evidence="4" id="KW-0648">Protein biosynthesis</keyword>
<dbReference type="GO" id="GO:0006412">
    <property type="term" value="P:translation"/>
    <property type="evidence" value="ECO:0007669"/>
    <property type="project" value="UniProtKB-KW"/>
</dbReference>
<dbReference type="STRING" id="1202540.A357_0107"/>
<dbReference type="InterPro" id="IPR002319">
    <property type="entry name" value="Phenylalanyl-tRNA_Synthase"/>
</dbReference>
<protein>
    <submittedName>
        <fullName evidence="7">Putative phenylalanyl-tRNA synthetase alpha subunit</fullName>
    </submittedName>
</protein>
<dbReference type="InterPro" id="IPR045864">
    <property type="entry name" value="aa-tRNA-synth_II/BPL/LPL"/>
</dbReference>
<gene>
    <name evidence="7" type="primary">pheS</name>
    <name evidence="7" type="ORF">A357_0107</name>
</gene>
<reference evidence="7 8" key="1">
    <citation type="journal article" date="2012" name="Mol. Biol. Evol.">
        <title>Genome reduction and co-evolution between the primary and secondary bacterial symbionts of psyllids.</title>
        <authorList>
            <person name="Sloan D.B."/>
            <person name="Moran N.A."/>
        </authorList>
    </citation>
    <scope>NUCLEOTIDE SEQUENCE [LARGE SCALE GENOMIC DNA]</scope>
    <source>
        <strain evidence="7 8">PC</strain>
    </source>
</reference>
<evidence type="ECO:0000313" key="8">
    <source>
        <dbReference type="Proteomes" id="UP000003935"/>
    </source>
</evidence>
<accession>J3VQT3</accession>
<evidence type="ECO:0000256" key="3">
    <source>
        <dbReference type="ARBA" id="ARBA00022840"/>
    </source>
</evidence>
<dbReference type="PATRIC" id="fig|1202540.3.peg.90"/>
<dbReference type="HOGENOM" id="CLU_2435356_0_0_6"/>
<dbReference type="GO" id="GO:0043039">
    <property type="term" value="P:tRNA aminoacylation"/>
    <property type="evidence" value="ECO:0007669"/>
    <property type="project" value="InterPro"/>
</dbReference>
<feature type="domain" description="Phenylalanyl-tRNA synthetase" evidence="6">
    <location>
        <begin position="5"/>
        <end position="82"/>
    </location>
</feature>
<dbReference type="Gene3D" id="3.30.930.10">
    <property type="entry name" value="Bira Bifunctional Protein, Domain 2"/>
    <property type="match status" value="1"/>
</dbReference>
<evidence type="ECO:0000256" key="4">
    <source>
        <dbReference type="ARBA" id="ARBA00022917"/>
    </source>
</evidence>
<dbReference type="SUPFAM" id="SSF55681">
    <property type="entry name" value="Class II aaRS and biotin synthetases"/>
    <property type="match status" value="1"/>
</dbReference>
<evidence type="ECO:0000259" key="6">
    <source>
        <dbReference type="Pfam" id="PF01409"/>
    </source>
</evidence>
<dbReference type="Proteomes" id="UP000003935">
    <property type="component" value="Chromosome"/>
</dbReference>
<evidence type="ECO:0000313" key="7">
    <source>
        <dbReference type="EMBL" id="AFP84316.1"/>
    </source>
</evidence>
<dbReference type="EMBL" id="CP003545">
    <property type="protein sequence ID" value="AFP84316.1"/>
    <property type="molecule type" value="Genomic_DNA"/>
</dbReference>
<dbReference type="KEGG" id="crv:A357_0107"/>
<keyword evidence="3" id="KW-0067">ATP-binding</keyword>